<sequence>MATIRKPKKEGHSRAGPWHEGADNLLFLKKVMKKRGVKVKLTKDEKRLRWELEGSEAVLETPASILED</sequence>
<comment type="caution">
    <text evidence="1">The sequence shown here is derived from an EMBL/GenBank/DDBJ whole genome shotgun (WGS) entry which is preliminary data.</text>
</comment>
<evidence type="ECO:0000313" key="1">
    <source>
        <dbReference type="EMBL" id="KKS56477.1"/>
    </source>
</evidence>
<protein>
    <submittedName>
        <fullName evidence="1">Uncharacterized protein</fullName>
    </submittedName>
</protein>
<reference evidence="1 2" key="1">
    <citation type="journal article" date="2015" name="Nature">
        <title>rRNA introns, odd ribosomes, and small enigmatic genomes across a large radiation of phyla.</title>
        <authorList>
            <person name="Brown C.T."/>
            <person name="Hug L.A."/>
            <person name="Thomas B.C."/>
            <person name="Sharon I."/>
            <person name="Castelle C.J."/>
            <person name="Singh A."/>
            <person name="Wilkins M.J."/>
            <person name="Williams K.H."/>
            <person name="Banfield J.F."/>
        </authorList>
    </citation>
    <scope>NUCLEOTIDE SEQUENCE [LARGE SCALE GENOMIC DNA]</scope>
</reference>
<dbReference type="Proteomes" id="UP000034837">
    <property type="component" value="Unassembled WGS sequence"/>
</dbReference>
<accession>A0A0G1A5Y9</accession>
<organism evidence="1 2">
    <name type="scientific">Candidatus Magasanikbacteria bacterium GW2011_GWA2_42_32</name>
    <dbReference type="NCBI Taxonomy" id="1619039"/>
    <lineage>
        <taxon>Bacteria</taxon>
        <taxon>Candidatus Magasanikiibacteriota</taxon>
    </lineage>
</organism>
<proteinExistence type="predicted"/>
<dbReference type="EMBL" id="LCDO01000011">
    <property type="protein sequence ID" value="KKS56477.1"/>
    <property type="molecule type" value="Genomic_DNA"/>
</dbReference>
<name>A0A0G1A5Y9_9BACT</name>
<evidence type="ECO:0000313" key="2">
    <source>
        <dbReference type="Proteomes" id="UP000034837"/>
    </source>
</evidence>
<gene>
    <name evidence="1" type="ORF">UV20_C0011G0018</name>
</gene>
<dbReference type="AlphaFoldDB" id="A0A0G1A5Y9"/>